<dbReference type="EMBL" id="JAFBMS010000076">
    <property type="protein sequence ID" value="KAG9338011.1"/>
    <property type="molecule type" value="Genomic_DNA"/>
</dbReference>
<protein>
    <submittedName>
        <fullName evidence="1">Uncharacterized protein</fullName>
    </submittedName>
</protein>
<comment type="caution">
    <text evidence="1">The sequence shown here is derived from an EMBL/GenBank/DDBJ whole genome shotgun (WGS) entry which is preliminary data.</text>
</comment>
<proteinExistence type="predicted"/>
<sequence length="199" mass="21808">MKPPCPPPPPPFPACLRCCSANCEKSDLLSLLALLHRGAPHPHHPRTCHPGLHPMGVTYLRPPAVKCLFNAVFTPRTLKEAGRTDWSPGWAPALAPSVFRALIHRWVLLLISTQPHQCLTCASAQVYLFRLLAAFLLSTVDGVPLKRIDVCVCGAQFLCEDGNEVSYPPAGPGRLNPELWRYRQIANAGRVLPASVKND</sequence>
<accession>A0A8T2NGF5</accession>
<evidence type="ECO:0000313" key="2">
    <source>
        <dbReference type="Proteomes" id="UP000824540"/>
    </source>
</evidence>
<name>A0A8T2NGF5_9TELE</name>
<keyword evidence="2" id="KW-1185">Reference proteome</keyword>
<dbReference type="AlphaFoldDB" id="A0A8T2NGF5"/>
<evidence type="ECO:0000313" key="1">
    <source>
        <dbReference type="EMBL" id="KAG9338011.1"/>
    </source>
</evidence>
<dbReference type="Proteomes" id="UP000824540">
    <property type="component" value="Unassembled WGS sequence"/>
</dbReference>
<gene>
    <name evidence="1" type="ORF">JZ751_027260</name>
</gene>
<reference evidence="1" key="1">
    <citation type="thesis" date="2021" institute="BYU ScholarsArchive" country="Provo, UT, USA">
        <title>Applications of and Algorithms for Genome Assembly and Genomic Analyses with an Emphasis on Marine Teleosts.</title>
        <authorList>
            <person name="Pickett B.D."/>
        </authorList>
    </citation>
    <scope>NUCLEOTIDE SEQUENCE</scope>
    <source>
        <strain evidence="1">HI-2016</strain>
    </source>
</reference>
<organism evidence="1 2">
    <name type="scientific">Albula glossodonta</name>
    <name type="common">roundjaw bonefish</name>
    <dbReference type="NCBI Taxonomy" id="121402"/>
    <lineage>
        <taxon>Eukaryota</taxon>
        <taxon>Metazoa</taxon>
        <taxon>Chordata</taxon>
        <taxon>Craniata</taxon>
        <taxon>Vertebrata</taxon>
        <taxon>Euteleostomi</taxon>
        <taxon>Actinopterygii</taxon>
        <taxon>Neopterygii</taxon>
        <taxon>Teleostei</taxon>
        <taxon>Albuliformes</taxon>
        <taxon>Albulidae</taxon>
        <taxon>Albula</taxon>
    </lineage>
</organism>